<keyword evidence="3" id="KW-1185">Reference proteome</keyword>
<name>A0A7W5V5H3_9ACTN</name>
<dbReference type="GeneID" id="95393084"/>
<sequence length="216" mass="23128">MELTVERRGRSKMVGAFVALAVLAGLLIIAGLPKGSAAQDVKLVRRADGSMLLGKPGADAPVLDLFEDFDCPFCKELHETSGRRLEQMVGEGKLTVVFHTVTIFTDEPSRSNSIRAAAAARCVPSANWLAFRDKLYGMQPAPHGQATGYTVEELVAAGRSAGVTEAGFEQCVTSQRHAGEHLEDNAKIRIDGTPTLLLDGRPIRDLSAIEQQGTSV</sequence>
<keyword evidence="2" id="KW-0413">Isomerase</keyword>
<organism evidence="2 3">
    <name type="scientific">Nonomuraea dietziae</name>
    <dbReference type="NCBI Taxonomy" id="65515"/>
    <lineage>
        <taxon>Bacteria</taxon>
        <taxon>Bacillati</taxon>
        <taxon>Actinomycetota</taxon>
        <taxon>Actinomycetes</taxon>
        <taxon>Streptosporangiales</taxon>
        <taxon>Streptosporangiaceae</taxon>
        <taxon>Nonomuraea</taxon>
    </lineage>
</organism>
<accession>A0A7W5V5H3</accession>
<dbReference type="Proteomes" id="UP000579945">
    <property type="component" value="Unassembled WGS sequence"/>
</dbReference>
<dbReference type="Gene3D" id="3.40.30.10">
    <property type="entry name" value="Glutaredoxin"/>
    <property type="match status" value="1"/>
</dbReference>
<dbReference type="RefSeq" id="WP_183656298.1">
    <property type="nucleotide sequence ID" value="NZ_BAAAXX010000076.1"/>
</dbReference>
<dbReference type="InterPro" id="IPR012336">
    <property type="entry name" value="Thioredoxin-like_fold"/>
</dbReference>
<comment type="caution">
    <text evidence="2">The sequence shown here is derived from an EMBL/GenBank/DDBJ whole genome shotgun (WGS) entry which is preliminary data.</text>
</comment>
<dbReference type="CDD" id="cd02972">
    <property type="entry name" value="DsbA_family"/>
    <property type="match status" value="1"/>
</dbReference>
<dbReference type="EMBL" id="JACIBV010000001">
    <property type="protein sequence ID" value="MBB3730966.1"/>
    <property type="molecule type" value="Genomic_DNA"/>
</dbReference>
<dbReference type="Pfam" id="PF13462">
    <property type="entry name" value="Thioredoxin_4"/>
    <property type="match status" value="1"/>
</dbReference>
<dbReference type="AlphaFoldDB" id="A0A7W5V5H3"/>
<dbReference type="SUPFAM" id="SSF52833">
    <property type="entry name" value="Thioredoxin-like"/>
    <property type="match status" value="1"/>
</dbReference>
<dbReference type="GO" id="GO:0016853">
    <property type="term" value="F:isomerase activity"/>
    <property type="evidence" value="ECO:0007669"/>
    <property type="project" value="UniProtKB-KW"/>
</dbReference>
<proteinExistence type="predicted"/>
<evidence type="ECO:0000313" key="3">
    <source>
        <dbReference type="Proteomes" id="UP000579945"/>
    </source>
</evidence>
<evidence type="ECO:0000313" key="2">
    <source>
        <dbReference type="EMBL" id="MBB3730966.1"/>
    </source>
</evidence>
<dbReference type="InterPro" id="IPR036249">
    <property type="entry name" value="Thioredoxin-like_sf"/>
</dbReference>
<gene>
    <name evidence="2" type="ORF">FHR33_006826</name>
</gene>
<protein>
    <submittedName>
        <fullName evidence="2">Protein-disulfide isomerase</fullName>
    </submittedName>
</protein>
<feature type="domain" description="Thioredoxin-like fold" evidence="1">
    <location>
        <begin position="48"/>
        <end position="210"/>
    </location>
</feature>
<reference evidence="2 3" key="1">
    <citation type="submission" date="2020-08" db="EMBL/GenBank/DDBJ databases">
        <title>Sequencing the genomes of 1000 actinobacteria strains.</title>
        <authorList>
            <person name="Klenk H.-P."/>
        </authorList>
    </citation>
    <scope>NUCLEOTIDE SEQUENCE [LARGE SCALE GENOMIC DNA]</scope>
    <source>
        <strain evidence="2 3">DSM 44320</strain>
    </source>
</reference>
<evidence type="ECO:0000259" key="1">
    <source>
        <dbReference type="Pfam" id="PF13462"/>
    </source>
</evidence>